<dbReference type="PANTHER" id="PTHR30105:SF2">
    <property type="entry name" value="DIVERGENT POLYSACCHARIDE DEACETYLASE SUPERFAMILY"/>
    <property type="match status" value="1"/>
</dbReference>
<dbReference type="EMBL" id="JQED01000003">
    <property type="protein sequence ID" value="KGJ95351.1"/>
    <property type="molecule type" value="Genomic_DNA"/>
</dbReference>
<name>A0A099KXL3_COLPS</name>
<dbReference type="SUPFAM" id="SSF88713">
    <property type="entry name" value="Glycoside hydrolase/deacetylase"/>
    <property type="match status" value="1"/>
</dbReference>
<feature type="chain" id="PRO_5001949474" description="Divergent polysaccharide deacetylase family protein" evidence="1">
    <location>
        <begin position="28"/>
        <end position="258"/>
    </location>
</feature>
<evidence type="ECO:0000256" key="1">
    <source>
        <dbReference type="SAM" id="SignalP"/>
    </source>
</evidence>
<dbReference type="Gene3D" id="3.20.20.370">
    <property type="entry name" value="Glycoside hydrolase/deacetylase"/>
    <property type="match status" value="1"/>
</dbReference>
<dbReference type="RefSeq" id="WP_033091931.1">
    <property type="nucleotide sequence ID" value="NZ_JQED01000003.1"/>
</dbReference>
<comment type="caution">
    <text evidence="2">The sequence shown here is derived from an EMBL/GenBank/DDBJ whole genome shotgun (WGS) entry which is preliminary data.</text>
</comment>
<dbReference type="Pfam" id="PF04748">
    <property type="entry name" value="Polysacc_deac_2"/>
    <property type="match status" value="1"/>
</dbReference>
<organism evidence="2 3">
    <name type="scientific">Colwellia psychrerythraea</name>
    <name type="common">Vibrio psychroerythus</name>
    <dbReference type="NCBI Taxonomy" id="28229"/>
    <lineage>
        <taxon>Bacteria</taxon>
        <taxon>Pseudomonadati</taxon>
        <taxon>Pseudomonadota</taxon>
        <taxon>Gammaproteobacteria</taxon>
        <taxon>Alteromonadales</taxon>
        <taxon>Colwelliaceae</taxon>
        <taxon>Colwellia</taxon>
    </lineage>
</organism>
<gene>
    <name evidence="2" type="ORF">ND2E_1133</name>
</gene>
<dbReference type="GO" id="GO:0005975">
    <property type="term" value="P:carbohydrate metabolic process"/>
    <property type="evidence" value="ECO:0007669"/>
    <property type="project" value="InterPro"/>
</dbReference>
<dbReference type="PATRIC" id="fig|28229.4.peg.121"/>
<dbReference type="CDD" id="cd10936">
    <property type="entry name" value="CE4_DAC2"/>
    <property type="match status" value="1"/>
</dbReference>
<dbReference type="PANTHER" id="PTHR30105">
    <property type="entry name" value="UNCHARACTERIZED YIBQ-RELATED"/>
    <property type="match status" value="1"/>
</dbReference>
<evidence type="ECO:0000313" key="2">
    <source>
        <dbReference type="EMBL" id="KGJ95351.1"/>
    </source>
</evidence>
<accession>A0A099KXL3</accession>
<dbReference type="InterPro" id="IPR006837">
    <property type="entry name" value="Divergent_DAC"/>
</dbReference>
<dbReference type="AlphaFoldDB" id="A0A099KXL3"/>
<reference evidence="2 3" key="1">
    <citation type="submission" date="2014-08" db="EMBL/GenBank/DDBJ databases">
        <title>Genomic and Phenotypic Diversity of Colwellia psychrerythraea strains from Disparate Marine Basins.</title>
        <authorList>
            <person name="Techtmann S.M."/>
            <person name="Stelling S.C."/>
            <person name="Utturkar S.M."/>
            <person name="Alshibli N."/>
            <person name="Harris A."/>
            <person name="Brown S.D."/>
            <person name="Hazen T.C."/>
        </authorList>
    </citation>
    <scope>NUCLEOTIDE SEQUENCE [LARGE SCALE GENOMIC DNA]</scope>
    <source>
        <strain evidence="2 3">ND2E</strain>
    </source>
</reference>
<feature type="signal peptide" evidence="1">
    <location>
        <begin position="1"/>
        <end position="27"/>
    </location>
</feature>
<sequence length="258" mass="28824" precursor="true">MLITLLNIISKRSFLLTCTLFSVHCIAQTAQVAIVIDDMGYRYTDKDALTLPGAITYAFLPHTTYGKKLALQANSANHDVLIHVPMESENQKKLGPGALTSHMDKQAFSQSLTRSFDEIPFAIGINNHMGSYLTQLYQPMAWTMTFLKQNNLFFLDSKTSPHSKAQQAAIDYGVPVKARHIFLDNQLTDQYISQQFKQLINFALKHQTAIAIAHPHPETVATLNKLIPTLKSHGIELVPLSHLYQTSANMIINSTVTE</sequence>
<dbReference type="OrthoDB" id="9784811at2"/>
<keyword evidence="1" id="KW-0732">Signal</keyword>
<dbReference type="InterPro" id="IPR011330">
    <property type="entry name" value="Glyco_hydro/deAcase_b/a-brl"/>
</dbReference>
<protein>
    <recommendedName>
        <fullName evidence="4">Divergent polysaccharide deacetylase family protein</fullName>
    </recommendedName>
</protein>
<evidence type="ECO:0000313" key="3">
    <source>
        <dbReference type="Proteomes" id="UP000029843"/>
    </source>
</evidence>
<evidence type="ECO:0008006" key="4">
    <source>
        <dbReference type="Google" id="ProtNLM"/>
    </source>
</evidence>
<dbReference type="Proteomes" id="UP000029843">
    <property type="component" value="Unassembled WGS sequence"/>
</dbReference>
<proteinExistence type="predicted"/>